<evidence type="ECO:0000259" key="10">
    <source>
        <dbReference type="SMART" id="SM00910"/>
    </source>
</evidence>
<evidence type="ECO:0000256" key="7">
    <source>
        <dbReference type="ARBA" id="ARBA00023211"/>
    </source>
</evidence>
<name>A0ABC8TN24_9AQUA</name>
<evidence type="ECO:0000256" key="2">
    <source>
        <dbReference type="ARBA" id="ARBA00005533"/>
    </source>
</evidence>
<feature type="transmembrane region" description="Helical" evidence="9">
    <location>
        <begin position="729"/>
        <end position="753"/>
    </location>
</feature>
<dbReference type="GO" id="GO:0004528">
    <property type="term" value="F:phosphodiesterase I activity"/>
    <property type="evidence" value="ECO:0007669"/>
    <property type="project" value="UniProtKB-EC"/>
</dbReference>
<keyword evidence="9" id="KW-0812">Transmembrane</keyword>
<comment type="subcellular location">
    <subcellularLocation>
        <location evidence="8">Nucleus</location>
    </subcellularLocation>
</comment>
<reference evidence="12 13" key="1">
    <citation type="submission" date="2024-02" db="EMBL/GenBank/DDBJ databases">
        <authorList>
            <person name="Vignale AGUSTIN F."/>
            <person name="Sosa J E."/>
            <person name="Modenutti C."/>
        </authorList>
    </citation>
    <scope>NUCLEOTIDE SEQUENCE [LARGE SCALE GENOMIC DNA]</scope>
</reference>
<evidence type="ECO:0000256" key="6">
    <source>
        <dbReference type="ARBA" id="ARBA00022842"/>
    </source>
</evidence>
<evidence type="ECO:0000256" key="1">
    <source>
        <dbReference type="ARBA" id="ARBA00000983"/>
    </source>
</evidence>
<dbReference type="InterPro" id="IPR049132">
    <property type="entry name" value="FAN1-like_euk"/>
</dbReference>
<dbReference type="EC" id="3.1.4.1" evidence="8"/>
<comment type="caution">
    <text evidence="12">The sequence shown here is derived from an EMBL/GenBank/DDBJ whole genome shotgun (WGS) entry which is preliminary data.</text>
</comment>
<evidence type="ECO:0000256" key="9">
    <source>
        <dbReference type="SAM" id="Phobius"/>
    </source>
</evidence>
<proteinExistence type="inferred from homology"/>
<comment type="cofactor">
    <cofactor evidence="8">
        <name>Mg(2+)</name>
        <dbReference type="ChEBI" id="CHEBI:18420"/>
    </cofactor>
    <cofactor evidence="8">
        <name>Mn(2+)</name>
        <dbReference type="ChEBI" id="CHEBI:29035"/>
    </cofactor>
</comment>
<dbReference type="InterPro" id="IPR011856">
    <property type="entry name" value="tRNA_endonuc-like_dom_sf"/>
</dbReference>
<dbReference type="PANTHER" id="PTHR15749:SF4">
    <property type="entry name" value="FANCONI-ASSOCIATED NUCLEASE 1"/>
    <property type="match status" value="1"/>
</dbReference>
<gene>
    <name evidence="12" type="ORF">ILEXP_LOCUS40116</name>
</gene>
<keyword evidence="3 8" id="KW-0540">Nuclease</keyword>
<dbReference type="SMART" id="SM00990">
    <property type="entry name" value="VRR_NUC"/>
    <property type="match status" value="1"/>
</dbReference>
<dbReference type="Pfam" id="PF21170">
    <property type="entry name" value="FAN1_TPR"/>
    <property type="match status" value="1"/>
</dbReference>
<feature type="transmembrane region" description="Helical" evidence="9">
    <location>
        <begin position="765"/>
        <end position="784"/>
    </location>
</feature>
<dbReference type="SMART" id="SM00910">
    <property type="entry name" value="HIRAN"/>
    <property type="match status" value="1"/>
</dbReference>
<dbReference type="EMBL" id="CAUOFW020005536">
    <property type="protein sequence ID" value="CAK9170619.1"/>
    <property type="molecule type" value="Genomic_DNA"/>
</dbReference>
<evidence type="ECO:0000313" key="13">
    <source>
        <dbReference type="Proteomes" id="UP001642360"/>
    </source>
</evidence>
<keyword evidence="7 8" id="KW-0464">Manganese</keyword>
<dbReference type="AlphaFoldDB" id="A0ABC8TN24"/>
<evidence type="ECO:0000256" key="8">
    <source>
        <dbReference type="RuleBase" id="RU365033"/>
    </source>
</evidence>
<dbReference type="InterPro" id="IPR033315">
    <property type="entry name" value="Fan1-like"/>
</dbReference>
<keyword evidence="9" id="KW-1133">Transmembrane helix</keyword>
<keyword evidence="9" id="KW-0472">Membrane</keyword>
<dbReference type="InterPro" id="IPR014905">
    <property type="entry name" value="HIRAN"/>
</dbReference>
<keyword evidence="4 8" id="KW-0479">Metal-binding</keyword>
<keyword evidence="6 8" id="KW-0460">Magnesium</keyword>
<dbReference type="Gene3D" id="3.40.1350.10">
    <property type="match status" value="1"/>
</dbReference>
<dbReference type="Pfam" id="PF08774">
    <property type="entry name" value="VRR_NUC"/>
    <property type="match status" value="1"/>
</dbReference>
<feature type="domain" description="VRR-NUC" evidence="11">
    <location>
        <begin position="811"/>
        <end position="928"/>
    </location>
</feature>
<dbReference type="InterPro" id="IPR049125">
    <property type="entry name" value="FAN1-like_WH"/>
</dbReference>
<dbReference type="InterPro" id="IPR049126">
    <property type="entry name" value="FAN1-like_TPR"/>
</dbReference>
<evidence type="ECO:0000259" key="11">
    <source>
        <dbReference type="SMART" id="SM00990"/>
    </source>
</evidence>
<dbReference type="GO" id="GO:0046872">
    <property type="term" value="F:metal ion binding"/>
    <property type="evidence" value="ECO:0007669"/>
    <property type="project" value="UniProtKB-KW"/>
</dbReference>
<feature type="domain" description="HIRAN" evidence="10">
    <location>
        <begin position="131"/>
        <end position="228"/>
    </location>
</feature>
<dbReference type="CDD" id="cd22326">
    <property type="entry name" value="FAN1-like"/>
    <property type="match status" value="1"/>
</dbReference>
<evidence type="ECO:0000256" key="4">
    <source>
        <dbReference type="ARBA" id="ARBA00022723"/>
    </source>
</evidence>
<evidence type="ECO:0000256" key="3">
    <source>
        <dbReference type="ARBA" id="ARBA00022722"/>
    </source>
</evidence>
<keyword evidence="8" id="KW-0539">Nucleus</keyword>
<dbReference type="Proteomes" id="UP001642360">
    <property type="component" value="Unassembled WGS sequence"/>
</dbReference>
<protein>
    <recommendedName>
        <fullName evidence="8">Fanconi-associated nuclease</fullName>
        <ecNumber evidence="8">3.1.4.1</ecNumber>
    </recommendedName>
</protein>
<comment type="function">
    <text evidence="8">Nuclease required for the repair of DNA interstrand cross-links (ICL). Acts as a 5'-3' exonuclease that anchors at a cut end of DNA and cleaves DNA successively at every third nucleotide, allowing to excise an ICL from one strand through flanking incisions.</text>
</comment>
<dbReference type="Gene3D" id="3.30.70.2330">
    <property type="match status" value="1"/>
</dbReference>
<keyword evidence="5 8" id="KW-0378">Hydrolase</keyword>
<keyword evidence="8" id="KW-0234">DNA repair</keyword>
<dbReference type="Pfam" id="PF21315">
    <property type="entry name" value="FAN1_HTH"/>
    <property type="match status" value="1"/>
</dbReference>
<keyword evidence="8" id="KW-0227">DNA damage</keyword>
<dbReference type="GO" id="GO:0005634">
    <property type="term" value="C:nucleus"/>
    <property type="evidence" value="ECO:0007669"/>
    <property type="project" value="UniProtKB-SubCell"/>
</dbReference>
<dbReference type="Pfam" id="PF08797">
    <property type="entry name" value="HIRAN"/>
    <property type="match status" value="1"/>
</dbReference>
<comment type="catalytic activity">
    <reaction evidence="1 8">
        <text>Hydrolytically removes 5'-nucleotides successively from the 3'-hydroxy termini of 3'-hydroxy-terminated oligonucleotides.</text>
        <dbReference type="EC" id="3.1.4.1"/>
    </reaction>
</comment>
<dbReference type="GO" id="GO:0006281">
    <property type="term" value="P:DNA repair"/>
    <property type="evidence" value="ECO:0007669"/>
    <property type="project" value="UniProtKB-KW"/>
</dbReference>
<comment type="similarity">
    <text evidence="2 8">Belongs to the FAN1 family.</text>
</comment>
<keyword evidence="13" id="KW-1185">Reference proteome</keyword>
<dbReference type="PANTHER" id="PTHR15749">
    <property type="entry name" value="FANCONI-ASSOCIATED NUCLEASE 1"/>
    <property type="match status" value="1"/>
</dbReference>
<evidence type="ECO:0000256" key="5">
    <source>
        <dbReference type="ARBA" id="ARBA00022801"/>
    </source>
</evidence>
<accession>A0ABC8TN24</accession>
<sequence length="933" mass="105310">MVLDACLARGTKRKFSQRTLFQLNFCSRSKVKIHAIELDDASTTVSQSGPNNGSLCVTNRKSDDVRGFEAYTNNRCEVPLNSEVMQTYRIGSTENPVTDDRINYRVDLASLLPENEMSTYDIDKNVDDISGLFLETFIVGRRFGDEVELTTGASVLLLRDPDNVKDPNAVKVLSADCGCSKMLGFLPRELAQFLSPLMDKFCLTFEGSITSVPKHASAVVPIQIVCQDKLRCGERDCDNLHALERLWKHALCVAESAKNHPPSVPKYQQNFIVLIQEVLRSDPHLFTDDEKNFLGTFTSLLEDSQRLFVRLYSRKGPWFRRSNISYPEVLDCEQAIKDLSAAGYISSIESIKELQKNELKEVLNVLTVSELREILCMLNEKCSRGTRKQDFIGSLLSAYDKGLCPLLQSIVLKKTGACVQTSVMAESLIWRAERLFFLNGEQDLSAFLLVDLGIVKYPTYNCITLDHIFSGQSDLLSYEESIEVAQIMDESLDENNSELALRCIEMADSCISSSLKATYPSTSPLKIPFLSCFSALWVYSKVVMLGVSFLEHAQRYNDAINLLRRLLNNFTSDRRRGYWTLRLSIDLEHVGRLDESLSVAEDGILDPWVRAGSRVALQMRVLRLGKPPRRWKTPSYSDSVKRKIAEVHVQGRPLNCETGMKSIFYGQDGEQCGVEQLALQYYSGEGGGWHGVHTESGIWLTIFGLLMWEIIFADVPNVFRTRFQMVHNFAMHVCAGLYLYVTFCGCTLGCMPMETWYCASTLTNIYLLSQVWAALFFRSITFLLQTAPLDMETDGFYEARKSLTEPLLQKIHDGMAEEILITSWGLHEGTACRGVNWEKHSLSELRAAVTCIGGPCLASLCRHLAQDYRSWSSGMPDLLLWRFHGDYRGEAKLVEVKGPRDRLSEQQRAWLLFLMDCGFNTEVCKVTPAPVSI</sequence>
<dbReference type="InterPro" id="IPR014883">
    <property type="entry name" value="VRR_NUC"/>
</dbReference>
<evidence type="ECO:0000313" key="12">
    <source>
        <dbReference type="EMBL" id="CAK9170619.1"/>
    </source>
</evidence>
<organism evidence="12 13">
    <name type="scientific">Ilex paraguariensis</name>
    <name type="common">yerba mate</name>
    <dbReference type="NCBI Taxonomy" id="185542"/>
    <lineage>
        <taxon>Eukaryota</taxon>
        <taxon>Viridiplantae</taxon>
        <taxon>Streptophyta</taxon>
        <taxon>Embryophyta</taxon>
        <taxon>Tracheophyta</taxon>
        <taxon>Spermatophyta</taxon>
        <taxon>Magnoliopsida</taxon>
        <taxon>eudicotyledons</taxon>
        <taxon>Gunneridae</taxon>
        <taxon>Pentapetalae</taxon>
        <taxon>asterids</taxon>
        <taxon>campanulids</taxon>
        <taxon>Aquifoliales</taxon>
        <taxon>Aquifoliaceae</taxon>
        <taxon>Ilex</taxon>
    </lineage>
</organism>